<keyword evidence="6" id="KW-0812">Transmembrane</keyword>
<dbReference type="SUPFAM" id="SSF69593">
    <property type="entry name" value="Glycerol-3-phosphate (1)-acyltransferase"/>
    <property type="match status" value="1"/>
</dbReference>
<comment type="pathway">
    <text evidence="1">Lipid metabolism.</text>
</comment>
<dbReference type="CDD" id="cd07989">
    <property type="entry name" value="LPLAT_AGPAT-like"/>
    <property type="match status" value="1"/>
</dbReference>
<keyword evidence="3 8" id="KW-0808">Transferase</keyword>
<dbReference type="OrthoDB" id="9803035at2"/>
<feature type="domain" description="Phospholipid/glycerol acyltransferase" evidence="7">
    <location>
        <begin position="76"/>
        <end position="195"/>
    </location>
</feature>
<comment type="caution">
    <text evidence="8">The sequence shown here is derived from an EMBL/GenBank/DDBJ whole genome shotgun (WGS) entry which is preliminary data.</text>
</comment>
<dbReference type="GO" id="GO:0006654">
    <property type="term" value="P:phosphatidic acid biosynthetic process"/>
    <property type="evidence" value="ECO:0007669"/>
    <property type="project" value="TreeGrafter"/>
</dbReference>
<keyword evidence="5 8" id="KW-0012">Acyltransferase</keyword>
<sequence>MQKLISYPLSIIYYLLFLVTLLIFHPIQWICFNLFGYNAHKKSVDALNFFLTANTYVLGTTYKVENLERLPEGVPLIIAANHQSLYDISGIIWFMRKVHPKFISKIELGRGIPSISYNLNHGGSVLIDRKDAKQSLSSIKKMADYIEENKRSAVIFPEGTRSKTGVPGPFAENGLKILCKYAPSAYMVPVTINNSWKMTKWGSFPMGLGNKLTFTIHEPFAIKGIPFSEVFERVEREVVGDIKV</sequence>
<dbReference type="Proteomes" id="UP000247973">
    <property type="component" value="Unassembled WGS sequence"/>
</dbReference>
<evidence type="ECO:0000256" key="4">
    <source>
        <dbReference type="ARBA" id="ARBA00023098"/>
    </source>
</evidence>
<dbReference type="EMBL" id="QICL01000005">
    <property type="protein sequence ID" value="PXV66280.1"/>
    <property type="molecule type" value="Genomic_DNA"/>
</dbReference>
<feature type="transmembrane region" description="Helical" evidence="6">
    <location>
        <begin position="12"/>
        <end position="35"/>
    </location>
</feature>
<dbReference type="SMART" id="SM00563">
    <property type="entry name" value="PlsC"/>
    <property type="match status" value="1"/>
</dbReference>
<dbReference type="PANTHER" id="PTHR10434:SF64">
    <property type="entry name" value="1-ACYL-SN-GLYCEROL-3-PHOSPHATE ACYLTRANSFERASE-RELATED"/>
    <property type="match status" value="1"/>
</dbReference>
<evidence type="ECO:0000256" key="3">
    <source>
        <dbReference type="ARBA" id="ARBA00022679"/>
    </source>
</evidence>
<protein>
    <submittedName>
        <fullName evidence="8">1-acyl-sn-glycerol-3-phosphate acyltransferase</fullName>
    </submittedName>
</protein>
<keyword evidence="6" id="KW-1133">Transmembrane helix</keyword>
<evidence type="ECO:0000256" key="6">
    <source>
        <dbReference type="SAM" id="Phobius"/>
    </source>
</evidence>
<dbReference type="PANTHER" id="PTHR10434">
    <property type="entry name" value="1-ACYL-SN-GLYCEROL-3-PHOSPHATE ACYLTRANSFERASE"/>
    <property type="match status" value="1"/>
</dbReference>
<keyword evidence="4" id="KW-0443">Lipid metabolism</keyword>
<keyword evidence="9" id="KW-1185">Reference proteome</keyword>
<evidence type="ECO:0000256" key="2">
    <source>
        <dbReference type="ARBA" id="ARBA00022516"/>
    </source>
</evidence>
<evidence type="ECO:0000256" key="5">
    <source>
        <dbReference type="ARBA" id="ARBA00023315"/>
    </source>
</evidence>
<evidence type="ECO:0000313" key="8">
    <source>
        <dbReference type="EMBL" id="PXV66280.1"/>
    </source>
</evidence>
<dbReference type="AlphaFoldDB" id="A0A2V3PR55"/>
<dbReference type="GO" id="GO:0003841">
    <property type="term" value="F:1-acylglycerol-3-phosphate O-acyltransferase activity"/>
    <property type="evidence" value="ECO:0007669"/>
    <property type="project" value="TreeGrafter"/>
</dbReference>
<evidence type="ECO:0000259" key="7">
    <source>
        <dbReference type="SMART" id="SM00563"/>
    </source>
</evidence>
<accession>A0A2V3PR55</accession>
<proteinExistence type="predicted"/>
<gene>
    <name evidence="8" type="ORF">CLV62_10531</name>
</gene>
<evidence type="ECO:0000313" key="9">
    <source>
        <dbReference type="Proteomes" id="UP000247973"/>
    </source>
</evidence>
<dbReference type="Pfam" id="PF01553">
    <property type="entry name" value="Acyltransferase"/>
    <property type="match status" value="1"/>
</dbReference>
<name>A0A2V3PR55_9BACT</name>
<reference evidence="8 9" key="1">
    <citation type="submission" date="2018-03" db="EMBL/GenBank/DDBJ databases">
        <title>Genomic Encyclopedia of Archaeal and Bacterial Type Strains, Phase II (KMG-II): from individual species to whole genera.</title>
        <authorList>
            <person name="Goeker M."/>
        </authorList>
    </citation>
    <scope>NUCLEOTIDE SEQUENCE [LARGE SCALE GENOMIC DNA]</scope>
    <source>
        <strain evidence="8 9">DSM 100214</strain>
    </source>
</reference>
<keyword evidence="2" id="KW-0444">Lipid biosynthesis</keyword>
<evidence type="ECO:0000256" key="1">
    <source>
        <dbReference type="ARBA" id="ARBA00005189"/>
    </source>
</evidence>
<organism evidence="8 9">
    <name type="scientific">Dysgonomonas alginatilytica</name>
    <dbReference type="NCBI Taxonomy" id="1605892"/>
    <lineage>
        <taxon>Bacteria</taxon>
        <taxon>Pseudomonadati</taxon>
        <taxon>Bacteroidota</taxon>
        <taxon>Bacteroidia</taxon>
        <taxon>Bacteroidales</taxon>
        <taxon>Dysgonomonadaceae</taxon>
        <taxon>Dysgonomonas</taxon>
    </lineage>
</organism>
<dbReference type="InterPro" id="IPR002123">
    <property type="entry name" value="Plipid/glycerol_acylTrfase"/>
</dbReference>
<keyword evidence="6" id="KW-0472">Membrane</keyword>
<dbReference type="RefSeq" id="WP_110309942.1">
    <property type="nucleotide sequence ID" value="NZ_QICL01000005.1"/>
</dbReference>